<evidence type="ECO:0000313" key="4">
    <source>
        <dbReference type="Proteomes" id="UP001445335"/>
    </source>
</evidence>
<sequence length="150" mass="17089">MDILYTEDFVKRIGRDDVITTFARSGGAGGQNVNKVNTKVDMRINLKTASWLSPELYEALKRLEKKRINKEGELVVTSTLTRSQAENLSDALEKMQGCLDRAAESLIPPEVDEEKMKQIAKQKRKANDNRLLEKKKLASKKDSRRAKIPW</sequence>
<dbReference type="Gene3D" id="3.30.160.20">
    <property type="match status" value="1"/>
</dbReference>
<accession>A0AAW1RI81</accession>
<proteinExistence type="predicted"/>
<dbReference type="PROSITE" id="PS00745">
    <property type="entry name" value="RF_PROK_I"/>
    <property type="match status" value="1"/>
</dbReference>
<evidence type="ECO:0000259" key="2">
    <source>
        <dbReference type="PROSITE" id="PS00745"/>
    </source>
</evidence>
<feature type="compositionally biased region" description="Basic and acidic residues" evidence="1">
    <location>
        <begin position="125"/>
        <end position="141"/>
    </location>
</feature>
<dbReference type="EMBL" id="JALJOU010000035">
    <property type="protein sequence ID" value="KAK9833524.1"/>
    <property type="molecule type" value="Genomic_DNA"/>
</dbReference>
<name>A0AAW1RI81_9CHLO</name>
<feature type="domain" description="Prokaryotic-type class I peptide chain release factors" evidence="2">
    <location>
        <begin position="24"/>
        <end position="40"/>
    </location>
</feature>
<organism evidence="3 4">
    <name type="scientific">Elliptochloris bilobata</name>
    <dbReference type="NCBI Taxonomy" id="381761"/>
    <lineage>
        <taxon>Eukaryota</taxon>
        <taxon>Viridiplantae</taxon>
        <taxon>Chlorophyta</taxon>
        <taxon>core chlorophytes</taxon>
        <taxon>Trebouxiophyceae</taxon>
        <taxon>Trebouxiophyceae incertae sedis</taxon>
        <taxon>Elliptochloris clade</taxon>
        <taxon>Elliptochloris</taxon>
    </lineage>
</organism>
<dbReference type="GO" id="GO:0003747">
    <property type="term" value="F:translation release factor activity"/>
    <property type="evidence" value="ECO:0007669"/>
    <property type="project" value="InterPro"/>
</dbReference>
<dbReference type="AlphaFoldDB" id="A0AAW1RI81"/>
<evidence type="ECO:0000313" key="3">
    <source>
        <dbReference type="EMBL" id="KAK9833524.1"/>
    </source>
</evidence>
<keyword evidence="4" id="KW-1185">Reference proteome</keyword>
<dbReference type="InterPro" id="IPR000352">
    <property type="entry name" value="Pep_chain_release_fac_I"/>
</dbReference>
<dbReference type="Pfam" id="PF00472">
    <property type="entry name" value="RF-1"/>
    <property type="match status" value="1"/>
</dbReference>
<evidence type="ECO:0000256" key="1">
    <source>
        <dbReference type="SAM" id="MobiDB-lite"/>
    </source>
</evidence>
<dbReference type="SUPFAM" id="SSF110916">
    <property type="entry name" value="Peptidyl-tRNA hydrolase domain-like"/>
    <property type="match status" value="1"/>
</dbReference>
<reference evidence="3 4" key="1">
    <citation type="journal article" date="2024" name="Nat. Commun.">
        <title>Phylogenomics reveals the evolutionary origins of lichenization in chlorophyte algae.</title>
        <authorList>
            <person name="Puginier C."/>
            <person name="Libourel C."/>
            <person name="Otte J."/>
            <person name="Skaloud P."/>
            <person name="Haon M."/>
            <person name="Grisel S."/>
            <person name="Petersen M."/>
            <person name="Berrin J.G."/>
            <person name="Delaux P.M."/>
            <person name="Dal Grande F."/>
            <person name="Keller J."/>
        </authorList>
    </citation>
    <scope>NUCLEOTIDE SEQUENCE [LARGE SCALE GENOMIC DNA]</scope>
    <source>
        <strain evidence="3 4">SAG 245.80</strain>
    </source>
</reference>
<gene>
    <name evidence="3" type="ORF">WJX81_001264</name>
</gene>
<dbReference type="PANTHER" id="PTHR47352">
    <property type="entry name" value="CLASS I PEPTIDE CHAIN RELEASE FACTOR"/>
    <property type="match status" value="1"/>
</dbReference>
<comment type="caution">
    <text evidence="3">The sequence shown here is derived from an EMBL/GenBank/DDBJ whole genome shotgun (WGS) entry which is preliminary data.</text>
</comment>
<feature type="region of interest" description="Disordered" evidence="1">
    <location>
        <begin position="110"/>
        <end position="150"/>
    </location>
</feature>
<protein>
    <recommendedName>
        <fullName evidence="2">Prokaryotic-type class I peptide chain release factors domain-containing protein</fullName>
    </recommendedName>
</protein>
<dbReference type="Proteomes" id="UP001445335">
    <property type="component" value="Unassembled WGS sequence"/>
</dbReference>
<dbReference type="PANTHER" id="PTHR47352:SF1">
    <property type="entry name" value="CLASS I PEPTIDE CHAIN RELEASE FACTOR"/>
    <property type="match status" value="1"/>
</dbReference>